<proteinExistence type="predicted"/>
<dbReference type="SUPFAM" id="SSF53756">
    <property type="entry name" value="UDP-Glycosyltransferase/glycogen phosphorylase"/>
    <property type="match status" value="1"/>
</dbReference>
<dbReference type="GO" id="GO:0016757">
    <property type="term" value="F:glycosyltransferase activity"/>
    <property type="evidence" value="ECO:0007669"/>
    <property type="project" value="UniProtKB-KW"/>
</dbReference>
<keyword evidence="3" id="KW-1185">Reference proteome</keyword>
<organism evidence="2 3">
    <name type="scientific">Uliginosibacterium flavum</name>
    <dbReference type="NCBI Taxonomy" id="1396831"/>
    <lineage>
        <taxon>Bacteria</taxon>
        <taxon>Pseudomonadati</taxon>
        <taxon>Pseudomonadota</taxon>
        <taxon>Betaproteobacteria</taxon>
        <taxon>Rhodocyclales</taxon>
        <taxon>Zoogloeaceae</taxon>
        <taxon>Uliginosibacterium</taxon>
    </lineage>
</organism>
<accession>A0ABV2TQV5</accession>
<dbReference type="EMBL" id="JBEWZI010000035">
    <property type="protein sequence ID" value="MET7016307.1"/>
    <property type="molecule type" value="Genomic_DNA"/>
</dbReference>
<protein>
    <submittedName>
        <fullName evidence="2">Glycosyltransferase family 4 protein</fullName>
        <ecNumber evidence="2">2.4.-.-</ecNumber>
    </submittedName>
</protein>
<evidence type="ECO:0000313" key="3">
    <source>
        <dbReference type="Proteomes" id="UP001549691"/>
    </source>
</evidence>
<gene>
    <name evidence="2" type="ORF">ABXR19_19135</name>
</gene>
<keyword evidence="2" id="KW-0808">Transferase</keyword>
<reference evidence="2 3" key="1">
    <citation type="submission" date="2024-07" db="EMBL/GenBank/DDBJ databases">
        <title>Uliginosibacterium flavum JJ3220;KACC:17644.</title>
        <authorList>
            <person name="Kim M.K."/>
        </authorList>
    </citation>
    <scope>NUCLEOTIDE SEQUENCE [LARGE SCALE GENOMIC DNA]</scope>
    <source>
        <strain evidence="2 3">KACC:17644</strain>
    </source>
</reference>
<dbReference type="Gene3D" id="3.40.50.2000">
    <property type="entry name" value="Glycogen Phosphorylase B"/>
    <property type="match status" value="1"/>
</dbReference>
<comment type="caution">
    <text evidence="2">The sequence shown here is derived from an EMBL/GenBank/DDBJ whole genome shotgun (WGS) entry which is preliminary data.</text>
</comment>
<dbReference type="Pfam" id="PF00534">
    <property type="entry name" value="Glycos_transf_1"/>
    <property type="match status" value="1"/>
</dbReference>
<dbReference type="InterPro" id="IPR001296">
    <property type="entry name" value="Glyco_trans_1"/>
</dbReference>
<keyword evidence="2" id="KW-0328">Glycosyltransferase</keyword>
<dbReference type="Proteomes" id="UP001549691">
    <property type="component" value="Unassembled WGS sequence"/>
</dbReference>
<dbReference type="PANTHER" id="PTHR12526:SF630">
    <property type="entry name" value="GLYCOSYLTRANSFERASE"/>
    <property type="match status" value="1"/>
</dbReference>
<evidence type="ECO:0000313" key="2">
    <source>
        <dbReference type="EMBL" id="MET7016307.1"/>
    </source>
</evidence>
<sequence>MSRQSVAADTVILLSHGFQAEYEAGIANGLARNGLNVVLVGSDSTLYERLDPSIRALNLRGCHDPQRSRFQKVWNLVRYFFSYQYLLLTTPHAAVHLIGQFTTNRPLLFLAEMLVTRVVARRVWLTVHNVMPHEKHTRFNHAVHRCLYALPHELVVHTERTRQRLAELFALDGKRVRVLEHGIARFPDFDAVARDRIRARLGLGPTDRLLLFFGNLGLYKGPDLLIEAFGRLPAEAGWHLHIAGRCRHADLRRQMDELIAGCPHSPRIHWEEGYVADDEVPAFFFAADALALPYRHIDQSGVLFMAMATGLPVIASDVGSFREYVAAHAGAIVPPEDVTALASAIEQFVPLDESERRLLAERARRFDWALTARSLCRAYHPTNPEEA</sequence>
<dbReference type="RefSeq" id="WP_354602766.1">
    <property type="nucleotide sequence ID" value="NZ_JBEWZI010000035.1"/>
</dbReference>
<feature type="domain" description="Glycosyl transferase family 1" evidence="1">
    <location>
        <begin position="194"/>
        <end position="364"/>
    </location>
</feature>
<dbReference type="CDD" id="cd03801">
    <property type="entry name" value="GT4_PimA-like"/>
    <property type="match status" value="1"/>
</dbReference>
<dbReference type="PANTHER" id="PTHR12526">
    <property type="entry name" value="GLYCOSYLTRANSFERASE"/>
    <property type="match status" value="1"/>
</dbReference>
<name>A0ABV2TQV5_9RHOO</name>
<evidence type="ECO:0000259" key="1">
    <source>
        <dbReference type="Pfam" id="PF00534"/>
    </source>
</evidence>
<dbReference type="EC" id="2.4.-.-" evidence="2"/>